<gene>
    <name evidence="3" type="ORF">RE6C_04422</name>
</gene>
<dbReference type="AlphaFoldDB" id="M2AXY6"/>
<evidence type="ECO:0000313" key="4">
    <source>
        <dbReference type="Proteomes" id="UP000011529"/>
    </source>
</evidence>
<dbReference type="Pfam" id="PF07963">
    <property type="entry name" value="N_methyl"/>
    <property type="match status" value="1"/>
</dbReference>
<dbReference type="Proteomes" id="UP000011529">
    <property type="component" value="Unassembled WGS sequence"/>
</dbReference>
<dbReference type="InterPro" id="IPR012902">
    <property type="entry name" value="N_methyl_site"/>
</dbReference>
<dbReference type="InterPro" id="IPR000983">
    <property type="entry name" value="Bac_GSPG_pilin"/>
</dbReference>
<organism evidence="3 4">
    <name type="scientific">Rhodopirellula europaea 6C</name>
    <dbReference type="NCBI Taxonomy" id="1263867"/>
    <lineage>
        <taxon>Bacteria</taxon>
        <taxon>Pseudomonadati</taxon>
        <taxon>Planctomycetota</taxon>
        <taxon>Planctomycetia</taxon>
        <taxon>Pirellulales</taxon>
        <taxon>Pirellulaceae</taxon>
        <taxon>Rhodopirellula</taxon>
    </lineage>
</organism>
<sequence>MAALTILKPFSASVSMEVRTMNQQSAISNQQDAMKRQKGFTLIELSIVLVIIGLIVGGVLVGQDLILAAKKRGAISATTELELAVNVFRMQYDSLPGDMLPSKAARFGFFELATSTEQGNGKINGRGTTSVGENYTFWRHLSEAGLIDGKFGQDSSNPINPSTGYPTSNTTRSELFLPALGSFRSVHQNYYWTTAGVDPDGSRIYMTGVTRLYTDGSVSVDQTKGLTVEVAHAIDTKLDDGHPGKGKVVFGFGSLHATSQQDGNCLYGTPNAYGANSGLQYNLESPTSQACGLLFYPRW</sequence>
<dbReference type="NCBIfam" id="TIGR02532">
    <property type="entry name" value="IV_pilin_GFxxxE"/>
    <property type="match status" value="1"/>
</dbReference>
<feature type="transmembrane region" description="Helical" evidence="2">
    <location>
        <begin position="40"/>
        <end position="62"/>
    </location>
</feature>
<dbReference type="GO" id="GO:0015628">
    <property type="term" value="P:protein secretion by the type II secretion system"/>
    <property type="evidence" value="ECO:0007669"/>
    <property type="project" value="InterPro"/>
</dbReference>
<reference evidence="3" key="2">
    <citation type="journal article" date="2013" name="Mar. Genomics">
        <title>Expression of sulfatases in Rhodopirellula baltica and the diversity of sulfatases in the genus Rhodopirellula.</title>
        <authorList>
            <person name="Wegner C.E."/>
            <person name="Richter-Heitmann T."/>
            <person name="Klindworth A."/>
            <person name="Klockow C."/>
            <person name="Richter M."/>
            <person name="Achstetter T."/>
            <person name="Glockner F.O."/>
            <person name="Harder J."/>
        </authorList>
    </citation>
    <scope>NUCLEOTIDE SEQUENCE [LARGE SCALE GENOMIC DNA]</scope>
    <source>
        <strain evidence="3">6C</strain>
    </source>
</reference>
<dbReference type="GO" id="GO:0015627">
    <property type="term" value="C:type II protein secretion system complex"/>
    <property type="evidence" value="ECO:0007669"/>
    <property type="project" value="InterPro"/>
</dbReference>
<keyword evidence="1" id="KW-0488">Methylation</keyword>
<reference evidence="3" key="1">
    <citation type="submission" date="2012-11" db="EMBL/GenBank/DDBJ databases">
        <title>Permanent draft genomes of Rhodopirellula europaea strain SH398 and 6C.</title>
        <authorList>
            <person name="Richter M."/>
            <person name="Richter-Heitmann T."/>
            <person name="Frank C."/>
            <person name="Harder J."/>
            <person name="Glockner F.O."/>
        </authorList>
    </citation>
    <scope>NUCLEOTIDE SEQUENCE</scope>
    <source>
        <strain evidence="3">6C</strain>
    </source>
</reference>
<dbReference type="PRINTS" id="PR00813">
    <property type="entry name" value="BCTERIALGSPG"/>
</dbReference>
<dbReference type="SUPFAM" id="SSF54523">
    <property type="entry name" value="Pili subunits"/>
    <property type="match status" value="1"/>
</dbReference>
<evidence type="ECO:0000313" key="3">
    <source>
        <dbReference type="EMBL" id="EMB14854.1"/>
    </source>
</evidence>
<keyword evidence="2" id="KW-0812">Transmembrane</keyword>
<proteinExistence type="predicted"/>
<keyword evidence="4" id="KW-1185">Reference proteome</keyword>
<keyword evidence="2" id="KW-0472">Membrane</keyword>
<dbReference type="Gene3D" id="3.30.700.10">
    <property type="entry name" value="Glycoprotein, Type 4 Pilin"/>
    <property type="match status" value="1"/>
</dbReference>
<dbReference type="EMBL" id="ANMO01000208">
    <property type="protein sequence ID" value="EMB14854.1"/>
    <property type="molecule type" value="Genomic_DNA"/>
</dbReference>
<accession>M2AXY6</accession>
<dbReference type="PATRIC" id="fig|1263867.3.peg.4737"/>
<comment type="caution">
    <text evidence="3">The sequence shown here is derived from an EMBL/GenBank/DDBJ whole genome shotgun (WGS) entry which is preliminary data.</text>
</comment>
<evidence type="ECO:0000256" key="2">
    <source>
        <dbReference type="SAM" id="Phobius"/>
    </source>
</evidence>
<dbReference type="InterPro" id="IPR045584">
    <property type="entry name" value="Pilin-like"/>
</dbReference>
<dbReference type="PROSITE" id="PS00409">
    <property type="entry name" value="PROKAR_NTER_METHYL"/>
    <property type="match status" value="1"/>
</dbReference>
<name>M2AXY6_9BACT</name>
<keyword evidence="2" id="KW-1133">Transmembrane helix</keyword>
<protein>
    <submittedName>
        <fullName evidence="3">Protein containing Prepilin-type cleavage/methylation</fullName>
    </submittedName>
</protein>
<evidence type="ECO:0000256" key="1">
    <source>
        <dbReference type="ARBA" id="ARBA00022481"/>
    </source>
</evidence>